<name>A0A6N2CCF9_SOLCI</name>
<protein>
    <submittedName>
        <fullName evidence="1">Uncharacterized protein</fullName>
    </submittedName>
</protein>
<accession>A0A6N2CCF9</accession>
<dbReference type="EMBL" id="RXGB01000647">
    <property type="protein sequence ID" value="TMX02500.1"/>
    <property type="molecule type" value="Genomic_DNA"/>
</dbReference>
<feature type="non-terminal residue" evidence="1">
    <location>
        <position position="151"/>
    </location>
</feature>
<evidence type="ECO:0000313" key="1">
    <source>
        <dbReference type="EMBL" id="TMX02500.1"/>
    </source>
</evidence>
<reference evidence="1" key="1">
    <citation type="submission" date="2019-05" db="EMBL/GenBank/DDBJ databases">
        <title>The de novo reference genome and transcriptome assemblies of the wild tomato species Solanum chilense.</title>
        <authorList>
            <person name="Stam R."/>
            <person name="Nosenko T."/>
            <person name="Hoerger A.C."/>
            <person name="Stephan W."/>
            <person name="Seidel M.A."/>
            <person name="Kuhn J.M.M."/>
            <person name="Haberer G."/>
            <person name="Tellier A."/>
        </authorList>
    </citation>
    <scope>NUCLEOTIDE SEQUENCE</scope>
    <source>
        <tissue evidence="1">Mature leaves</tissue>
    </source>
</reference>
<proteinExistence type="predicted"/>
<sequence length="151" mass="17047">MPSQNLINVESCIILSSISGLQRDKVSRLSHPVHYNPYGVMMSPSPRKTNHKVHINGLPLLIWNLNNLSKTTKLKIFCLNLLTIRTLGHIFCNILLHAKPPINLLKIMIHLGGTCIYRIFGTMGLCSNPGLQIIHFWHTQPIMISKYVVTS</sequence>
<gene>
    <name evidence="1" type="ORF">EJD97_021340</name>
</gene>
<organism evidence="1">
    <name type="scientific">Solanum chilense</name>
    <name type="common">Tomato</name>
    <name type="synonym">Lycopersicon chilense</name>
    <dbReference type="NCBI Taxonomy" id="4083"/>
    <lineage>
        <taxon>Eukaryota</taxon>
        <taxon>Viridiplantae</taxon>
        <taxon>Streptophyta</taxon>
        <taxon>Embryophyta</taxon>
        <taxon>Tracheophyta</taxon>
        <taxon>Spermatophyta</taxon>
        <taxon>Magnoliopsida</taxon>
        <taxon>eudicotyledons</taxon>
        <taxon>Gunneridae</taxon>
        <taxon>Pentapetalae</taxon>
        <taxon>asterids</taxon>
        <taxon>lamiids</taxon>
        <taxon>Solanales</taxon>
        <taxon>Solanaceae</taxon>
        <taxon>Solanoideae</taxon>
        <taxon>Solaneae</taxon>
        <taxon>Solanum</taxon>
        <taxon>Solanum subgen. Lycopersicon</taxon>
    </lineage>
</organism>
<dbReference type="AlphaFoldDB" id="A0A6N2CCF9"/>
<comment type="caution">
    <text evidence="1">The sequence shown here is derived from an EMBL/GenBank/DDBJ whole genome shotgun (WGS) entry which is preliminary data.</text>
</comment>